<keyword evidence="6" id="KW-0067">ATP-binding</keyword>
<dbReference type="GO" id="GO:0005524">
    <property type="term" value="F:ATP binding"/>
    <property type="evidence" value="ECO:0007669"/>
    <property type="project" value="UniProtKB-KW"/>
</dbReference>
<feature type="domain" description="Mop" evidence="11">
    <location>
        <begin position="304"/>
        <end position="371"/>
    </location>
</feature>
<evidence type="ECO:0000256" key="9">
    <source>
        <dbReference type="PROSITE-ProRule" id="PRU01213"/>
    </source>
</evidence>
<keyword evidence="8" id="KW-0472">Membrane</keyword>
<comment type="caution">
    <text evidence="12">The sequence shown here is derived from an EMBL/GenBank/DDBJ whole genome shotgun (WGS) entry which is preliminary data.</text>
</comment>
<keyword evidence="13" id="KW-1185">Reference proteome</keyword>
<dbReference type="Pfam" id="PF00005">
    <property type="entry name" value="ABC_tran"/>
    <property type="match status" value="1"/>
</dbReference>
<dbReference type="InterPro" id="IPR003439">
    <property type="entry name" value="ABC_transporter-like_ATP-bd"/>
</dbReference>
<dbReference type="InterPro" id="IPR008995">
    <property type="entry name" value="Mo/tungstate-bd_C_term_dom"/>
</dbReference>
<dbReference type="PROSITE" id="PS00211">
    <property type="entry name" value="ABC_TRANSPORTER_1"/>
    <property type="match status" value="1"/>
</dbReference>
<dbReference type="SMART" id="SM00382">
    <property type="entry name" value="AAA"/>
    <property type="match status" value="1"/>
</dbReference>
<dbReference type="EMBL" id="BMZS01000001">
    <property type="protein sequence ID" value="GHD41381.1"/>
    <property type="molecule type" value="Genomic_DNA"/>
</dbReference>
<gene>
    <name evidence="12" type="ORF">GCM10017083_05740</name>
</gene>
<dbReference type="GO" id="GO:0140359">
    <property type="term" value="F:ABC-type transporter activity"/>
    <property type="evidence" value="ECO:0007669"/>
    <property type="project" value="InterPro"/>
</dbReference>
<organism evidence="12 13">
    <name type="scientific">Thalassobaculum fulvum</name>
    <dbReference type="NCBI Taxonomy" id="1633335"/>
    <lineage>
        <taxon>Bacteria</taxon>
        <taxon>Pseudomonadati</taxon>
        <taxon>Pseudomonadota</taxon>
        <taxon>Alphaproteobacteria</taxon>
        <taxon>Rhodospirillales</taxon>
        <taxon>Thalassobaculaceae</taxon>
        <taxon>Thalassobaculum</taxon>
    </lineage>
</organism>
<name>A0A919CN20_9PROT</name>
<dbReference type="InterPro" id="IPR017871">
    <property type="entry name" value="ABC_transporter-like_CS"/>
</dbReference>
<evidence type="ECO:0000256" key="8">
    <source>
        <dbReference type="ARBA" id="ARBA00023136"/>
    </source>
</evidence>
<keyword evidence="5" id="KW-0547">Nucleotide-binding</keyword>
<dbReference type="Pfam" id="PF03459">
    <property type="entry name" value="TOBE"/>
    <property type="match status" value="1"/>
</dbReference>
<dbReference type="SUPFAM" id="SSF50331">
    <property type="entry name" value="MOP-like"/>
    <property type="match status" value="1"/>
</dbReference>
<dbReference type="InterPro" id="IPR027417">
    <property type="entry name" value="P-loop_NTPase"/>
</dbReference>
<keyword evidence="2" id="KW-1003">Cell membrane</keyword>
<protein>
    <recommendedName>
        <fullName evidence="14">Molybdenum import ATP-binding protein ModC</fullName>
    </recommendedName>
</protein>
<dbReference type="GO" id="GO:0015098">
    <property type="term" value="F:molybdate ion transmembrane transporter activity"/>
    <property type="evidence" value="ECO:0007669"/>
    <property type="project" value="InterPro"/>
</dbReference>
<evidence type="ECO:0000256" key="1">
    <source>
        <dbReference type="ARBA" id="ARBA00022448"/>
    </source>
</evidence>
<keyword evidence="4" id="KW-0997">Cell inner membrane</keyword>
<feature type="domain" description="ABC transporter" evidence="10">
    <location>
        <begin position="9"/>
        <end position="244"/>
    </location>
</feature>
<evidence type="ECO:0000256" key="6">
    <source>
        <dbReference type="ARBA" id="ARBA00022840"/>
    </source>
</evidence>
<dbReference type="InterPro" id="IPR005116">
    <property type="entry name" value="Transp-assoc_OB_typ1"/>
</dbReference>
<dbReference type="PANTHER" id="PTHR43514:SF10">
    <property type="entry name" value="MOLYBDENUM IMPORT ATP-BINDING PROTEIN MODC 2"/>
    <property type="match status" value="1"/>
</dbReference>
<accession>A0A919CN20</accession>
<keyword evidence="7" id="KW-1278">Translocase</keyword>
<evidence type="ECO:0000256" key="4">
    <source>
        <dbReference type="ARBA" id="ARBA00022519"/>
    </source>
</evidence>
<evidence type="ECO:0000259" key="10">
    <source>
        <dbReference type="PROSITE" id="PS50893"/>
    </source>
</evidence>
<evidence type="ECO:0000313" key="12">
    <source>
        <dbReference type="EMBL" id="GHD41381.1"/>
    </source>
</evidence>
<dbReference type="Proteomes" id="UP000630353">
    <property type="component" value="Unassembled WGS sequence"/>
</dbReference>
<evidence type="ECO:0000256" key="7">
    <source>
        <dbReference type="ARBA" id="ARBA00022967"/>
    </source>
</evidence>
<reference evidence="12" key="2">
    <citation type="submission" date="2020-09" db="EMBL/GenBank/DDBJ databases">
        <authorList>
            <person name="Sun Q."/>
            <person name="Kim S."/>
        </authorList>
    </citation>
    <scope>NUCLEOTIDE SEQUENCE</scope>
    <source>
        <strain evidence="12">KCTC 42651</strain>
    </source>
</reference>
<keyword evidence="1" id="KW-0813">Transport</keyword>
<reference evidence="12" key="1">
    <citation type="journal article" date="2014" name="Int. J. Syst. Evol. Microbiol.">
        <title>Complete genome sequence of Corynebacterium casei LMG S-19264T (=DSM 44701T), isolated from a smear-ripened cheese.</title>
        <authorList>
            <consortium name="US DOE Joint Genome Institute (JGI-PGF)"/>
            <person name="Walter F."/>
            <person name="Albersmeier A."/>
            <person name="Kalinowski J."/>
            <person name="Ruckert C."/>
        </authorList>
    </citation>
    <scope>NUCLEOTIDE SEQUENCE</scope>
    <source>
        <strain evidence="12">KCTC 42651</strain>
    </source>
</reference>
<keyword evidence="3 9" id="KW-0500">Molybdenum</keyword>
<dbReference type="Gene3D" id="2.40.50.100">
    <property type="match status" value="1"/>
</dbReference>
<dbReference type="SUPFAM" id="SSF52540">
    <property type="entry name" value="P-loop containing nucleoside triphosphate hydrolases"/>
    <property type="match status" value="1"/>
</dbReference>
<sequence>MTPPDAPDGATIDAAFTGRLGQFQLDVGFQVPMRGITALFGPSGCGKTTILRCMAGLQRLPGRLALGAETWQDCGRGVFLQPHRRPVGYVFQEASLFDHLSVRRNLTYGARRARDGDGGAALDFGQVVELLGIGALLDRAPAALSGGERQRVAVGRALLSRPRLLLMDEPLSALDRSTKDEILPYLEALHDSLAIPIIYVSHDISEVARLADRIVVLARGRVVTEGPVAAILERLDLHPAMGRFEAGVVLTVRVVRHDAEFYLTHLEHAGQELVMPMTDAAPGSDIRLRIRARDVSLATERPTGISIRNILSGTVAEIVEEPDTAFAETLVDIGGARIRSRVTRASVAELGLEVGKPVYALIKSITFERRNLITRAPREG</sequence>
<dbReference type="InterPro" id="IPR003593">
    <property type="entry name" value="AAA+_ATPase"/>
</dbReference>
<dbReference type="PROSITE" id="PS50893">
    <property type="entry name" value="ABC_TRANSPORTER_2"/>
    <property type="match status" value="1"/>
</dbReference>
<evidence type="ECO:0000256" key="2">
    <source>
        <dbReference type="ARBA" id="ARBA00022475"/>
    </source>
</evidence>
<evidence type="ECO:0000313" key="13">
    <source>
        <dbReference type="Proteomes" id="UP000630353"/>
    </source>
</evidence>
<evidence type="ECO:0008006" key="14">
    <source>
        <dbReference type="Google" id="ProtNLM"/>
    </source>
</evidence>
<dbReference type="GO" id="GO:0016887">
    <property type="term" value="F:ATP hydrolysis activity"/>
    <property type="evidence" value="ECO:0007669"/>
    <property type="project" value="InterPro"/>
</dbReference>
<dbReference type="InterPro" id="IPR004606">
    <property type="entry name" value="Mop_domain"/>
</dbReference>
<dbReference type="AlphaFoldDB" id="A0A919CN20"/>
<dbReference type="GO" id="GO:0016020">
    <property type="term" value="C:membrane"/>
    <property type="evidence" value="ECO:0007669"/>
    <property type="project" value="InterPro"/>
</dbReference>
<evidence type="ECO:0000256" key="5">
    <source>
        <dbReference type="ARBA" id="ARBA00022741"/>
    </source>
</evidence>
<dbReference type="Gene3D" id="3.40.50.300">
    <property type="entry name" value="P-loop containing nucleotide triphosphate hydrolases"/>
    <property type="match status" value="1"/>
</dbReference>
<dbReference type="InterPro" id="IPR011868">
    <property type="entry name" value="ModC_ABC_ATP-bd"/>
</dbReference>
<dbReference type="PANTHER" id="PTHR43514">
    <property type="entry name" value="ABC TRANSPORTER I FAMILY MEMBER 10"/>
    <property type="match status" value="1"/>
</dbReference>
<dbReference type="RefSeq" id="WP_189987387.1">
    <property type="nucleotide sequence ID" value="NZ_BMZS01000001.1"/>
</dbReference>
<dbReference type="PROSITE" id="PS51866">
    <property type="entry name" value="MOP"/>
    <property type="match status" value="1"/>
</dbReference>
<dbReference type="InterPro" id="IPR050334">
    <property type="entry name" value="Molybdenum_import_ModC"/>
</dbReference>
<dbReference type="NCBIfam" id="TIGR02142">
    <property type="entry name" value="modC_ABC"/>
    <property type="match status" value="1"/>
</dbReference>
<evidence type="ECO:0000259" key="11">
    <source>
        <dbReference type="PROSITE" id="PS51866"/>
    </source>
</evidence>
<evidence type="ECO:0000256" key="3">
    <source>
        <dbReference type="ARBA" id="ARBA00022505"/>
    </source>
</evidence>
<proteinExistence type="predicted"/>